<dbReference type="AlphaFoldDB" id="A0AAD5LG55"/>
<organism evidence="1 2">
    <name type="scientific">Daphnia sinensis</name>
    <dbReference type="NCBI Taxonomy" id="1820382"/>
    <lineage>
        <taxon>Eukaryota</taxon>
        <taxon>Metazoa</taxon>
        <taxon>Ecdysozoa</taxon>
        <taxon>Arthropoda</taxon>
        <taxon>Crustacea</taxon>
        <taxon>Branchiopoda</taxon>
        <taxon>Diplostraca</taxon>
        <taxon>Cladocera</taxon>
        <taxon>Anomopoda</taxon>
        <taxon>Daphniidae</taxon>
        <taxon>Daphnia</taxon>
        <taxon>Daphnia similis group</taxon>
    </lineage>
</organism>
<evidence type="ECO:0000313" key="2">
    <source>
        <dbReference type="Proteomes" id="UP000820818"/>
    </source>
</evidence>
<evidence type="ECO:0000313" key="1">
    <source>
        <dbReference type="EMBL" id="KAI9561395.1"/>
    </source>
</evidence>
<accession>A0AAD5LG55</accession>
<comment type="caution">
    <text evidence="1">The sequence shown here is derived from an EMBL/GenBank/DDBJ whole genome shotgun (WGS) entry which is preliminary data.</text>
</comment>
<dbReference type="Proteomes" id="UP000820818">
    <property type="component" value="Linkage Group LG3"/>
</dbReference>
<sequence>MEKTCYFFQIPTEVMCMIVSHLSIHDRISFKFAYPHFFCQHRHINVREAFACSEENIEKILCNYNPDVVTKLDFNYCYWLSGKEISDFARSCSNLKELSVAHTNIDISDIAEVLSENVKLCKLSFSIANPESYWCTEQSVIDCLQQLQEDSEEMSGKMIWQNLLCLSQLGTAKESLAQLSCLDLHIGQDPVILGTILSACKNLENLSIQLTVEQEKPVYPADLKIEDWPSRKTINNLLESFAMDSIERYSPLPPRSLKSIVVLVHNKSRTLEGPMEQFIQKIVDKSSSYIQCLWTAIPFLTLRDMGFNIKNMIAWKETKNFSDIVLRQKRLPFMESLASNKYMQRGDFNLPQLKQIECGFWKDNFANFCRAHPLLERLRLNKRPCEVSELYSIIDWSRLPPIRVLSLHSRIIYASDYLQNSWMRNRAERALCMLLNKCPSLEELEICPDFNESPDALIRNSRETFLTADSLSGLTLCQNLKKFSLVSVKISYKREEINDTSLLEEIVTKCPNLESLKIQDLSIGLTHHGANERKNSVLETLYWSCIERCCLTLRSAHKLRLLRWKMRIVSQAFDQLIRLLAYCPSLVQLGLVASSVHCGLDMYSWNETKFAAFFVELVQHLPKLIALLVVLPGAPTSHCIAATTALESTFRPTRPCFCAQITDSLSSANPPSLPWIHYQALACDSYTSVGELPYHFTTSDSHY</sequence>
<gene>
    <name evidence="1" type="ORF">GHT06_012352</name>
</gene>
<name>A0AAD5LG55_9CRUS</name>
<reference evidence="1 2" key="1">
    <citation type="submission" date="2022-05" db="EMBL/GenBank/DDBJ databases">
        <title>A multi-omics perspective on studying reproductive biology in Daphnia sinensis.</title>
        <authorList>
            <person name="Jia J."/>
        </authorList>
    </citation>
    <scope>NUCLEOTIDE SEQUENCE [LARGE SCALE GENOMIC DNA]</scope>
    <source>
        <strain evidence="1 2">WSL</strain>
    </source>
</reference>
<dbReference type="PANTHER" id="PTHR38926:SF5">
    <property type="entry name" value="F-BOX AND LEUCINE-RICH REPEAT PROTEIN 6"/>
    <property type="match status" value="1"/>
</dbReference>
<dbReference type="EMBL" id="WJBH02000003">
    <property type="protein sequence ID" value="KAI9561395.1"/>
    <property type="molecule type" value="Genomic_DNA"/>
</dbReference>
<keyword evidence="2" id="KW-1185">Reference proteome</keyword>
<dbReference type="Gene3D" id="3.80.10.10">
    <property type="entry name" value="Ribonuclease Inhibitor"/>
    <property type="match status" value="2"/>
</dbReference>
<proteinExistence type="predicted"/>
<dbReference type="PANTHER" id="PTHR38926">
    <property type="entry name" value="F-BOX DOMAIN CONTAINING PROTEIN, EXPRESSED"/>
    <property type="match status" value="1"/>
</dbReference>
<protein>
    <submittedName>
        <fullName evidence="1">Uncharacterized protein</fullName>
    </submittedName>
</protein>
<dbReference type="SUPFAM" id="SSF52047">
    <property type="entry name" value="RNI-like"/>
    <property type="match status" value="2"/>
</dbReference>
<dbReference type="InterPro" id="IPR032675">
    <property type="entry name" value="LRR_dom_sf"/>
</dbReference>